<reference evidence="3 4" key="1">
    <citation type="submission" date="2020-05" db="EMBL/GenBank/DDBJ databases">
        <title>Genome sequencing of Spirosoma sp. TS118.</title>
        <authorList>
            <person name="Lee J.-H."/>
            <person name="Jeong S."/>
            <person name="Zhao L."/>
            <person name="Jung J.-H."/>
            <person name="Kim M.-K."/>
            <person name="Lim S."/>
        </authorList>
    </citation>
    <scope>NUCLEOTIDE SEQUENCE [LARGE SCALE GENOMIC DNA]</scope>
    <source>
        <strain evidence="3 4">TS118</strain>
    </source>
</reference>
<dbReference type="RefSeq" id="WP_171741789.1">
    <property type="nucleotide sequence ID" value="NZ_CP053435.1"/>
</dbReference>
<evidence type="ECO:0000259" key="2">
    <source>
        <dbReference type="Pfam" id="PF07635"/>
    </source>
</evidence>
<name>A0A6M5YD30_9BACT</name>
<dbReference type="InterPro" id="IPR032675">
    <property type="entry name" value="LRR_dom_sf"/>
</dbReference>
<feature type="transmembrane region" description="Helical" evidence="1">
    <location>
        <begin position="126"/>
        <end position="145"/>
    </location>
</feature>
<organism evidence="3 4">
    <name type="scientific">Spirosoma taeanense</name>
    <dbReference type="NCBI Taxonomy" id="2735870"/>
    <lineage>
        <taxon>Bacteria</taxon>
        <taxon>Pseudomonadati</taxon>
        <taxon>Bacteroidota</taxon>
        <taxon>Cytophagia</taxon>
        <taxon>Cytophagales</taxon>
        <taxon>Cytophagaceae</taxon>
        <taxon>Spirosoma</taxon>
    </lineage>
</organism>
<dbReference type="SUPFAM" id="SSF46626">
    <property type="entry name" value="Cytochrome c"/>
    <property type="match status" value="1"/>
</dbReference>
<accession>A0A6M5YD30</accession>
<evidence type="ECO:0000313" key="3">
    <source>
        <dbReference type="EMBL" id="QJW91937.1"/>
    </source>
</evidence>
<dbReference type="PANTHER" id="PTHR35889:SF3">
    <property type="entry name" value="F-BOX DOMAIN-CONTAINING PROTEIN"/>
    <property type="match status" value="1"/>
</dbReference>
<dbReference type="EMBL" id="CP053435">
    <property type="protein sequence ID" value="QJW91937.1"/>
    <property type="molecule type" value="Genomic_DNA"/>
</dbReference>
<dbReference type="AlphaFoldDB" id="A0A6M5YD30"/>
<dbReference type="InterPro" id="IPR011429">
    <property type="entry name" value="Cyt_c_Planctomycete-type"/>
</dbReference>
<sequence length="514" mass="56064">MALVLNALILLQAAPAQPSDWLLFFGHFHPLIVHLPIGFLLIAGLLEIDRLTRRNSVSPHTITLILFWSAVSATLACVFGYLLSLGGGYETETLAEHQWQGIGVAVFAWIAWAVKSENLGRRIPFAQLMYLPALGISLMLLLIAGHHGANLTHGEDYLMQYAPAPLRTLAGLPPRQPTFKFEPITDVNQAMVYQQIVNPILQTRCVQCHNAGKSKAGLRLDTPEMIRKGYEDGPVFVAGKSSKSELIKVCLLPEDDDHHMPPKGKNQLTDSQIALLTWWIDQGATFDKKVSDLKVNEAIRPVLASLGGGQPIQTGGAGIATGPAPESPVLTMKVPAADPKTVDELKRTGLLVLPLSREQNQLEVSAVNARTFNDTQAALLPKLSQQVVWLKLGETDVTDAAMAYIAKLKNLQKLHLEQTRVTDSGIRQLKGLDNLEYLNLYGTGVTDAALVELAGLKRLKTVYLWQTKVTEQGIASLKKSRPQLDVVGGISEQALAEFAKTAAPETKGDESKRN</sequence>
<protein>
    <submittedName>
        <fullName evidence="3">Ribonuclease inhibitor</fullName>
    </submittedName>
</protein>
<dbReference type="Pfam" id="PF07635">
    <property type="entry name" value="PSCyt1"/>
    <property type="match status" value="1"/>
</dbReference>
<dbReference type="Gene3D" id="3.80.10.10">
    <property type="entry name" value="Ribonuclease Inhibitor"/>
    <property type="match status" value="1"/>
</dbReference>
<feature type="transmembrane region" description="Helical" evidence="1">
    <location>
        <begin position="60"/>
        <end position="85"/>
    </location>
</feature>
<keyword evidence="1" id="KW-0812">Transmembrane</keyword>
<dbReference type="GO" id="GO:0020037">
    <property type="term" value="F:heme binding"/>
    <property type="evidence" value="ECO:0007669"/>
    <property type="project" value="InterPro"/>
</dbReference>
<feature type="transmembrane region" description="Helical" evidence="1">
    <location>
        <begin position="97"/>
        <end position="114"/>
    </location>
</feature>
<dbReference type="KEGG" id="stae:HNV11_22410"/>
<dbReference type="SUPFAM" id="SSF52047">
    <property type="entry name" value="RNI-like"/>
    <property type="match status" value="1"/>
</dbReference>
<feature type="domain" description="Cytochrome C Planctomycete-type" evidence="2">
    <location>
        <begin position="205"/>
        <end position="264"/>
    </location>
</feature>
<evidence type="ECO:0000256" key="1">
    <source>
        <dbReference type="SAM" id="Phobius"/>
    </source>
</evidence>
<dbReference type="GO" id="GO:0009055">
    <property type="term" value="F:electron transfer activity"/>
    <property type="evidence" value="ECO:0007669"/>
    <property type="project" value="InterPro"/>
</dbReference>
<dbReference type="PANTHER" id="PTHR35889">
    <property type="entry name" value="CYCLOINULO-OLIGOSACCHARIDE FRUCTANOTRANSFERASE-RELATED"/>
    <property type="match status" value="1"/>
</dbReference>
<dbReference type="Proteomes" id="UP000502756">
    <property type="component" value="Chromosome"/>
</dbReference>
<dbReference type="InterPro" id="IPR036909">
    <property type="entry name" value="Cyt_c-like_dom_sf"/>
</dbReference>
<keyword evidence="1" id="KW-1133">Transmembrane helix</keyword>
<proteinExistence type="predicted"/>
<evidence type="ECO:0000313" key="4">
    <source>
        <dbReference type="Proteomes" id="UP000502756"/>
    </source>
</evidence>
<keyword evidence="1" id="KW-0472">Membrane</keyword>
<gene>
    <name evidence="3" type="ORF">HNV11_22410</name>
</gene>
<keyword evidence="4" id="KW-1185">Reference proteome</keyword>
<feature type="transmembrane region" description="Helical" evidence="1">
    <location>
        <begin position="28"/>
        <end position="48"/>
    </location>
</feature>